<accession>A0ABX2KRL0</accession>
<reference evidence="2 3" key="1">
    <citation type="submission" date="2019-10" db="EMBL/GenBank/DDBJ databases">
        <title>Genome sequence of Azospirillum formosense CC-Nfb-7.</title>
        <authorList>
            <person name="Ambrosini A."/>
            <person name="Sant'Anna F.H."/>
            <person name="Cassan F.D."/>
            <person name="Souza E.M."/>
            <person name="Passaglia L.M.P."/>
        </authorList>
    </citation>
    <scope>NUCLEOTIDE SEQUENCE [LARGE SCALE GENOMIC DNA]</scope>
    <source>
        <strain evidence="2 3">CC-NFb-7</strain>
    </source>
</reference>
<dbReference type="Proteomes" id="UP000639419">
    <property type="component" value="Unassembled WGS sequence"/>
</dbReference>
<comment type="caution">
    <text evidence="2">The sequence shown here is derived from an EMBL/GenBank/DDBJ whole genome shotgun (WGS) entry which is preliminary data.</text>
</comment>
<name>A0ABX2KRL0_9PROT</name>
<evidence type="ECO:0000313" key="2">
    <source>
        <dbReference type="EMBL" id="NUB18775.1"/>
    </source>
</evidence>
<dbReference type="EMBL" id="WHOR01000027">
    <property type="protein sequence ID" value="NUB18775.1"/>
    <property type="molecule type" value="Genomic_DNA"/>
</dbReference>
<dbReference type="SUPFAM" id="SSF56349">
    <property type="entry name" value="DNA breaking-rejoining enzymes"/>
    <property type="match status" value="1"/>
</dbReference>
<evidence type="ECO:0000313" key="3">
    <source>
        <dbReference type="Proteomes" id="UP000639419"/>
    </source>
</evidence>
<sequence>MSRKRLNVAASLLKQAKARAVAAPDNVVALSQETAKPGAEASATISALHSRIDETPDPETGAPRLRVIIPGGKKPEVFDLSRLLTQPDLARFLAEGFRHWAATISSITRLEKRRLLNSNIGDFLATLKTPTSPTQIDRTFWSGFVRWLDGPRRKNGQPWAQETRADVLGIVRLCIEALRDHPEHGAIATHLMERSGFPFNSWPGRHTKIVPTPVLSQSEKREMLLACLGEVAALQRHLDEREAILETGRALLEEAQAEGRAPPYRQEIGVCAARLTEAFPDRLARYEDLQALDPVLRYAVNDKHGMLAVRRLLYATFRDIVPFVLLIGVKTAFNPDTILSLTWTRVQFSDDRRSVTFLGVKNRATDLQVSVSPTEAPDDQDFPAEPGARGGLADLLDLLRRLTERTRAILANPDHSDRLFIGVPVQSGSVAKAFQSAMGPSCSTAWQYSFKQFIADHGLTPFTLKMLRPTEGEEEWRRTGDLLAVRDLLGQKSIDTTRRHYTSDGMRRENQERVAETQALYHRWASSKGRIDPRKKPEQCRSAATPGFGCLDPFDSIRPGQRKGRLCDAYGECPDCPLAQAWPNDPKAVVYYLALSKAIHDARLGRVSARQWAEKWPPILRALNSLLAEIPPEVRAEASRFRVKLKPVG</sequence>
<dbReference type="InterPro" id="IPR013762">
    <property type="entry name" value="Integrase-like_cat_sf"/>
</dbReference>
<evidence type="ECO:0008006" key="4">
    <source>
        <dbReference type="Google" id="ProtNLM"/>
    </source>
</evidence>
<evidence type="ECO:0000256" key="1">
    <source>
        <dbReference type="ARBA" id="ARBA00023172"/>
    </source>
</evidence>
<proteinExistence type="predicted"/>
<keyword evidence="1" id="KW-0233">DNA recombination</keyword>
<protein>
    <recommendedName>
        <fullName evidence="4">Site-specific integrase</fullName>
    </recommendedName>
</protein>
<gene>
    <name evidence="2" type="ORF">GBZ26_06040</name>
</gene>
<organism evidence="2 3">
    <name type="scientific">Azospirillum formosense</name>
    <dbReference type="NCBI Taxonomy" id="861533"/>
    <lineage>
        <taxon>Bacteria</taxon>
        <taxon>Pseudomonadati</taxon>
        <taxon>Pseudomonadota</taxon>
        <taxon>Alphaproteobacteria</taxon>
        <taxon>Rhodospirillales</taxon>
        <taxon>Azospirillaceae</taxon>
        <taxon>Azospirillum</taxon>
    </lineage>
</organism>
<dbReference type="InterPro" id="IPR011010">
    <property type="entry name" value="DNA_brk_join_enz"/>
</dbReference>
<dbReference type="Gene3D" id="1.10.443.10">
    <property type="entry name" value="Intergrase catalytic core"/>
    <property type="match status" value="1"/>
</dbReference>
<keyword evidence="3" id="KW-1185">Reference proteome</keyword>
<dbReference type="RefSeq" id="WP_174438056.1">
    <property type="nucleotide sequence ID" value="NZ_BAABCC010000050.1"/>
</dbReference>